<dbReference type="SUPFAM" id="SSF48452">
    <property type="entry name" value="TPR-like"/>
    <property type="match status" value="1"/>
</dbReference>
<gene>
    <name evidence="3" type="ORF">METZ01_LOCUS156127</name>
</gene>
<evidence type="ECO:0000313" key="3">
    <source>
        <dbReference type="EMBL" id="SVB03273.1"/>
    </source>
</evidence>
<dbReference type="InterPro" id="IPR019734">
    <property type="entry name" value="TPR_rpt"/>
</dbReference>
<reference evidence="3" key="1">
    <citation type="submission" date="2018-05" db="EMBL/GenBank/DDBJ databases">
        <authorList>
            <person name="Lanie J.A."/>
            <person name="Ng W.-L."/>
            <person name="Kazmierczak K.M."/>
            <person name="Andrzejewski T.M."/>
            <person name="Davidsen T.M."/>
            <person name="Wayne K.J."/>
            <person name="Tettelin H."/>
            <person name="Glass J.I."/>
            <person name="Rusch D."/>
            <person name="Podicherti R."/>
            <person name="Tsui H.-C.T."/>
            <person name="Winkler M.E."/>
        </authorList>
    </citation>
    <scope>NUCLEOTIDE SEQUENCE</scope>
</reference>
<keyword evidence="1" id="KW-0677">Repeat</keyword>
<dbReference type="EMBL" id="UINC01026218">
    <property type="protein sequence ID" value="SVB03273.1"/>
    <property type="molecule type" value="Genomic_DNA"/>
</dbReference>
<dbReference type="Gene3D" id="1.25.40.10">
    <property type="entry name" value="Tetratricopeptide repeat domain"/>
    <property type="match status" value="2"/>
</dbReference>
<accession>A0A382AQE9</accession>
<feature type="non-terminal residue" evidence="3">
    <location>
        <position position="355"/>
    </location>
</feature>
<dbReference type="PANTHER" id="PTHR44858:SF1">
    <property type="entry name" value="UDP-N-ACETYLGLUCOSAMINE--PEPTIDE N-ACETYLGLUCOSAMINYLTRANSFERASE SPINDLY-RELATED"/>
    <property type="match status" value="1"/>
</dbReference>
<dbReference type="PROSITE" id="PS50005">
    <property type="entry name" value="TPR"/>
    <property type="match status" value="1"/>
</dbReference>
<dbReference type="InterPro" id="IPR050498">
    <property type="entry name" value="Ycf3"/>
</dbReference>
<proteinExistence type="predicted"/>
<dbReference type="SMART" id="SM00028">
    <property type="entry name" value="TPR"/>
    <property type="match status" value="5"/>
</dbReference>
<dbReference type="Pfam" id="PF13181">
    <property type="entry name" value="TPR_8"/>
    <property type="match status" value="1"/>
</dbReference>
<organism evidence="3">
    <name type="scientific">marine metagenome</name>
    <dbReference type="NCBI Taxonomy" id="408172"/>
    <lineage>
        <taxon>unclassified sequences</taxon>
        <taxon>metagenomes</taxon>
        <taxon>ecological metagenomes</taxon>
    </lineage>
</organism>
<dbReference type="PANTHER" id="PTHR44858">
    <property type="entry name" value="TETRATRICOPEPTIDE REPEAT PROTEIN 6"/>
    <property type="match status" value="1"/>
</dbReference>
<name>A0A382AQE9_9ZZZZ</name>
<dbReference type="InterPro" id="IPR011990">
    <property type="entry name" value="TPR-like_helical_dom_sf"/>
</dbReference>
<dbReference type="AlphaFoldDB" id="A0A382AQE9"/>
<evidence type="ECO:0000256" key="2">
    <source>
        <dbReference type="ARBA" id="ARBA00022803"/>
    </source>
</evidence>
<keyword evidence="2" id="KW-0802">TPR repeat</keyword>
<dbReference type="SUPFAM" id="SSF81901">
    <property type="entry name" value="HCP-like"/>
    <property type="match status" value="1"/>
</dbReference>
<evidence type="ECO:0000256" key="1">
    <source>
        <dbReference type="ARBA" id="ARBA00022737"/>
    </source>
</evidence>
<sequence>MKKFLTTTLFILSLGFTNPFQAQATFPEKNVVFWDLGQSDEQKDKELVKAYDLAKQKNYKQALEAIEQKIQVSANSTTLYVMKGLILNEMREYIPSVRALNKAQTIEARHPGIHYGFCEVYRNLGMSDLSLRGCRIAEEIHRLSPEVHYEYAQTLIAVGEMTLANKSLSTAAQLDPSNALYHYQKGMNFYYLNQYDNAEQSFQKAISIDAVDVDSAYQLAYIFAARQKSNLAKKQIKKVLQIKKEHPKIESAKLLLEYVEKNALDKLPLEIIPHEYHIGKSKSYYKSKDYGLALIEIETAAKLKPDDTQIKEILIGLTGFLLRINKAEKVIKKMISIVGETDIIAAKGYQELGDI</sequence>
<protein>
    <submittedName>
        <fullName evidence="3">Uncharacterized protein</fullName>
    </submittedName>
</protein>